<proteinExistence type="predicted"/>
<evidence type="ECO:0000313" key="3">
    <source>
        <dbReference type="Proteomes" id="UP000479710"/>
    </source>
</evidence>
<dbReference type="EMBL" id="SPHZ02000004">
    <property type="protein sequence ID" value="KAF0922192.1"/>
    <property type="molecule type" value="Genomic_DNA"/>
</dbReference>
<reference evidence="2 3" key="1">
    <citation type="submission" date="2019-11" db="EMBL/GenBank/DDBJ databases">
        <title>Whole genome sequence of Oryza granulata.</title>
        <authorList>
            <person name="Li W."/>
        </authorList>
    </citation>
    <scope>NUCLEOTIDE SEQUENCE [LARGE SCALE GENOMIC DNA]</scope>
    <source>
        <strain evidence="3">cv. Menghai</strain>
        <tissue evidence="2">Leaf</tissue>
    </source>
</reference>
<dbReference type="Proteomes" id="UP000479710">
    <property type="component" value="Unassembled WGS sequence"/>
</dbReference>
<accession>A0A6G1ECQ1</accession>
<comment type="caution">
    <text evidence="2">The sequence shown here is derived from an EMBL/GenBank/DDBJ whole genome shotgun (WGS) entry which is preliminary data.</text>
</comment>
<organism evidence="2 3">
    <name type="scientific">Oryza meyeriana var. granulata</name>
    <dbReference type="NCBI Taxonomy" id="110450"/>
    <lineage>
        <taxon>Eukaryota</taxon>
        <taxon>Viridiplantae</taxon>
        <taxon>Streptophyta</taxon>
        <taxon>Embryophyta</taxon>
        <taxon>Tracheophyta</taxon>
        <taxon>Spermatophyta</taxon>
        <taxon>Magnoliopsida</taxon>
        <taxon>Liliopsida</taxon>
        <taxon>Poales</taxon>
        <taxon>Poaceae</taxon>
        <taxon>BOP clade</taxon>
        <taxon>Oryzoideae</taxon>
        <taxon>Oryzeae</taxon>
        <taxon>Oryzinae</taxon>
        <taxon>Oryza</taxon>
        <taxon>Oryza meyeriana</taxon>
    </lineage>
</organism>
<dbReference type="AlphaFoldDB" id="A0A6G1ECQ1"/>
<keyword evidence="3" id="KW-1185">Reference proteome</keyword>
<name>A0A6G1ECQ1_9ORYZ</name>
<feature type="compositionally biased region" description="Basic and acidic residues" evidence="1">
    <location>
        <begin position="119"/>
        <end position="129"/>
    </location>
</feature>
<evidence type="ECO:0000256" key="1">
    <source>
        <dbReference type="SAM" id="MobiDB-lite"/>
    </source>
</evidence>
<protein>
    <submittedName>
        <fullName evidence="2">Uncharacterized protein</fullName>
    </submittedName>
</protein>
<evidence type="ECO:0000313" key="2">
    <source>
        <dbReference type="EMBL" id="KAF0922192.1"/>
    </source>
</evidence>
<feature type="region of interest" description="Disordered" evidence="1">
    <location>
        <begin position="113"/>
        <end position="156"/>
    </location>
</feature>
<sequence>MAWRQDHAPVAGKAAAKLMHVLPEPSLPSGHLPAGGTRATACKGRAEAAAGTSACGIAAETAVEISTSLKLLAGELPLDRGLESLQRCSFDLPTCGDKEKEEHAAKAVATWPGVGTGVREGKGETRLRGGEQVATRPGAGAGEGSGERGRPRVAGG</sequence>
<gene>
    <name evidence="2" type="ORF">E2562_028785</name>
</gene>